<keyword evidence="2" id="KW-1185">Reference proteome</keyword>
<proteinExistence type="predicted"/>
<dbReference type="HOGENOM" id="CLU_1568151_0_0_0"/>
<evidence type="ECO:0008006" key="3">
    <source>
        <dbReference type="Google" id="ProtNLM"/>
    </source>
</evidence>
<dbReference type="InterPro" id="IPR012440">
    <property type="entry name" value="DUF1641"/>
</dbReference>
<evidence type="ECO:0000313" key="1">
    <source>
        <dbReference type="EMBL" id="ADY27284.1"/>
    </source>
</evidence>
<dbReference type="KEGG" id="dpt:Deipr_2154"/>
<protein>
    <recommendedName>
        <fullName evidence="3">DUF1641 domain-containing protein</fullName>
    </recommendedName>
</protein>
<dbReference type="AlphaFoldDB" id="F0RPH8"/>
<accession>F0RPH8</accession>
<dbReference type="EMBL" id="CP002537">
    <property type="protein sequence ID" value="ADY27284.1"/>
    <property type="molecule type" value="Genomic_DNA"/>
</dbReference>
<sequence>MAKAIEYTPYVPTPAERLGAATAQAEPALAEALELLTELHQRGGLDLALKLMRGSEGLTAAALDKVTGETGTNIIRNVVELGKLAGSLDPAELEVLLGALGGGVRQAARSIEAGERVTPAGALRQLADPDVQLALGAVFGLLRGMGSALRQAREEQGRGE</sequence>
<geneLocation type="plasmid" evidence="1 2">
    <name>pDEIPR01</name>
</geneLocation>
<reference evidence="1 2" key="1">
    <citation type="submission" date="2011-02" db="EMBL/GenBank/DDBJ databases">
        <title>The complete sequence of plasmid1 of Deinococcus proteolyticus DSM 20540.</title>
        <authorList>
            <consortium name="US DOE Joint Genome Institute (JGI-PGF)"/>
            <person name="Lucas S."/>
            <person name="Copeland A."/>
            <person name="Lapidus A."/>
            <person name="Bruce D."/>
            <person name="Goodwin L."/>
            <person name="Pitluck S."/>
            <person name="Kyrpides N."/>
            <person name="Mavromatis K."/>
            <person name="Pagani I."/>
            <person name="Ivanova N."/>
            <person name="Ovchinnikova G."/>
            <person name="Zeytun A."/>
            <person name="Detter J.C."/>
            <person name="Han C."/>
            <person name="Land M."/>
            <person name="Hauser L."/>
            <person name="Markowitz V."/>
            <person name="Cheng J.-F."/>
            <person name="Hugenholtz P."/>
            <person name="Woyke T."/>
            <person name="Wu D."/>
            <person name="Pukall R."/>
            <person name="Steenblock K."/>
            <person name="Brambilla E."/>
            <person name="Klenk H.-P."/>
            <person name="Eisen J.A."/>
        </authorList>
    </citation>
    <scope>NUCLEOTIDE SEQUENCE [LARGE SCALE GENOMIC DNA]</scope>
    <source>
        <strain evidence="2">ATCC 35074 / DSM 20540 / JCM 6276 / NBRC 101906 / NCIMB 13154 / VKM Ac-1939 / CCM 2703 / MRP</strain>
        <plasmid evidence="2">Plasmid pDEIPR01</plasmid>
    </source>
</reference>
<keyword evidence="1" id="KW-0614">Plasmid</keyword>
<dbReference type="Proteomes" id="UP000007718">
    <property type="component" value="Plasmid pDEIPR01"/>
</dbReference>
<evidence type="ECO:0000313" key="2">
    <source>
        <dbReference type="Proteomes" id="UP000007718"/>
    </source>
</evidence>
<dbReference type="Pfam" id="PF07849">
    <property type="entry name" value="DUF1641"/>
    <property type="match status" value="1"/>
</dbReference>
<name>F0RPH8_DEIPM</name>
<dbReference type="PANTHER" id="PTHR38433:SF1">
    <property type="entry name" value="DUF1641 DOMAIN-CONTAINING PROTEIN"/>
    <property type="match status" value="1"/>
</dbReference>
<dbReference type="OrthoDB" id="70605at2"/>
<dbReference type="PANTHER" id="PTHR38433">
    <property type="match status" value="1"/>
</dbReference>
<gene>
    <name evidence="1" type="ordered locus">Deipr_2154</name>
</gene>
<organism evidence="1 2">
    <name type="scientific">Deinococcus proteolyticus (strain ATCC 35074 / DSM 20540 / JCM 6276 / NBRC 101906 / NCIMB 13154 / VKM Ac-1939 / CCM 2703 / MRP)</name>
    <dbReference type="NCBI Taxonomy" id="693977"/>
    <lineage>
        <taxon>Bacteria</taxon>
        <taxon>Thermotogati</taxon>
        <taxon>Deinococcota</taxon>
        <taxon>Deinococci</taxon>
        <taxon>Deinococcales</taxon>
        <taxon>Deinococcaceae</taxon>
        <taxon>Deinococcus</taxon>
    </lineage>
</organism>
<dbReference type="RefSeq" id="WP_013623016.1">
    <property type="nucleotide sequence ID" value="NC_015169.1"/>
</dbReference>